<evidence type="ECO:0000313" key="1">
    <source>
        <dbReference type="EMBL" id="KAL3522666.1"/>
    </source>
</evidence>
<accession>A0ABD2ZTC9</accession>
<protein>
    <submittedName>
        <fullName evidence="1">Uncharacterized protein</fullName>
    </submittedName>
</protein>
<reference evidence="1 2" key="1">
    <citation type="submission" date="2024-11" db="EMBL/GenBank/DDBJ databases">
        <title>A near-complete genome assembly of Cinchona calisaya.</title>
        <authorList>
            <person name="Lian D.C."/>
            <person name="Zhao X.W."/>
            <person name="Wei L."/>
        </authorList>
    </citation>
    <scope>NUCLEOTIDE SEQUENCE [LARGE SCALE GENOMIC DNA]</scope>
    <source>
        <tissue evidence="1">Nenye</tissue>
    </source>
</reference>
<comment type="caution">
    <text evidence="1">The sequence shown here is derived from an EMBL/GenBank/DDBJ whole genome shotgun (WGS) entry which is preliminary data.</text>
</comment>
<dbReference type="Proteomes" id="UP001630127">
    <property type="component" value="Unassembled WGS sequence"/>
</dbReference>
<evidence type="ECO:0000313" key="2">
    <source>
        <dbReference type="Proteomes" id="UP001630127"/>
    </source>
</evidence>
<gene>
    <name evidence="1" type="ORF">ACH5RR_015500</name>
</gene>
<organism evidence="1 2">
    <name type="scientific">Cinchona calisaya</name>
    <dbReference type="NCBI Taxonomy" id="153742"/>
    <lineage>
        <taxon>Eukaryota</taxon>
        <taxon>Viridiplantae</taxon>
        <taxon>Streptophyta</taxon>
        <taxon>Embryophyta</taxon>
        <taxon>Tracheophyta</taxon>
        <taxon>Spermatophyta</taxon>
        <taxon>Magnoliopsida</taxon>
        <taxon>eudicotyledons</taxon>
        <taxon>Gunneridae</taxon>
        <taxon>Pentapetalae</taxon>
        <taxon>asterids</taxon>
        <taxon>lamiids</taxon>
        <taxon>Gentianales</taxon>
        <taxon>Rubiaceae</taxon>
        <taxon>Cinchonoideae</taxon>
        <taxon>Cinchoneae</taxon>
        <taxon>Cinchona</taxon>
    </lineage>
</organism>
<name>A0ABD2ZTC9_9GENT</name>
<dbReference type="AlphaFoldDB" id="A0ABD2ZTC9"/>
<dbReference type="EMBL" id="JBJUIK010000007">
    <property type="protein sequence ID" value="KAL3522666.1"/>
    <property type="molecule type" value="Genomic_DNA"/>
</dbReference>
<proteinExistence type="predicted"/>
<keyword evidence="2" id="KW-1185">Reference proteome</keyword>
<sequence>MFCSGPVERTALEWRLLYGRMFKKVIILSEQKNVDLAVEQGQLDHNYMNQHFYSLERNAILFFWKDSSMQSLNANVEFLFPCA</sequence>